<sequence length="430" mass="46251">MSLFARVIRSIMASEPKKVPIPRNGVDYRGKVVLAPMVRSGELPSRLLALHYGADLVWGPETVDRSMIGTTRRFNPDTQTIEWTRKPSQGAKTPPADVKDSIIYRVHPEKEGRKLIFQIGTSNPELAVRAARLVAADVAGIDVNAGCPKPFSTHDGMGAALLRTPDKLCAILEALVGTITPEFEIGVSVKIRLLETAAETEALVRRLVATGITGLTVHCRTTPMRPRERAVRGQLRMVAAVCRGAGVACLMNGDVETRDQALSLVREYGVDGAMIATQAEKNPSCFRSAPSLLPWEEVVEQYLRCAMEVGNKFGNTKFSLTQLVPGKSPAYRRVSACKSYTRVCEALGLEHLADRAREVDASLDIDPDGSGKMGKMANSSALAAGGQMAESRTKPQAKKGLAERGVGAQEEAETGTQLAAQTTEGMAISV</sequence>
<proteinExistence type="predicted"/>
<reference evidence="1 2" key="1">
    <citation type="journal article" date="2022" name="New Phytol.">
        <title>Ecological generalism drives hyperdiversity of secondary metabolite gene clusters in xylarialean endophytes.</title>
        <authorList>
            <person name="Franco M.E.E."/>
            <person name="Wisecaver J.H."/>
            <person name="Arnold A.E."/>
            <person name="Ju Y.M."/>
            <person name="Slot J.C."/>
            <person name="Ahrendt S."/>
            <person name="Moore L.P."/>
            <person name="Eastman K.E."/>
            <person name="Scott K."/>
            <person name="Konkel Z."/>
            <person name="Mondo S.J."/>
            <person name="Kuo A."/>
            <person name="Hayes R.D."/>
            <person name="Haridas S."/>
            <person name="Andreopoulos B."/>
            <person name="Riley R."/>
            <person name="LaButti K."/>
            <person name="Pangilinan J."/>
            <person name="Lipzen A."/>
            <person name="Amirebrahimi M."/>
            <person name="Yan J."/>
            <person name="Adam C."/>
            <person name="Keymanesh K."/>
            <person name="Ng V."/>
            <person name="Louie K."/>
            <person name="Northen T."/>
            <person name="Drula E."/>
            <person name="Henrissat B."/>
            <person name="Hsieh H.M."/>
            <person name="Youens-Clark K."/>
            <person name="Lutzoni F."/>
            <person name="Miadlikowska J."/>
            <person name="Eastwood D.C."/>
            <person name="Hamelin R.C."/>
            <person name="Grigoriev I.V."/>
            <person name="U'Ren J.M."/>
        </authorList>
    </citation>
    <scope>NUCLEOTIDE SEQUENCE [LARGE SCALE GENOMIC DNA]</scope>
    <source>
        <strain evidence="1 2">CBS 119005</strain>
    </source>
</reference>
<protein>
    <submittedName>
        <fullName evidence="1">Dihydrouridine synthase</fullName>
    </submittedName>
</protein>
<dbReference type="EMBL" id="MU393424">
    <property type="protein sequence ID" value="KAI4870422.1"/>
    <property type="molecule type" value="Genomic_DNA"/>
</dbReference>
<gene>
    <name evidence="1" type="ORF">F4820DRAFT_403589</name>
</gene>
<dbReference type="Proteomes" id="UP001497700">
    <property type="component" value="Unassembled WGS sequence"/>
</dbReference>
<accession>A0ACB9ZGC6</accession>
<evidence type="ECO:0000313" key="2">
    <source>
        <dbReference type="Proteomes" id="UP001497700"/>
    </source>
</evidence>
<evidence type="ECO:0000313" key="1">
    <source>
        <dbReference type="EMBL" id="KAI4870422.1"/>
    </source>
</evidence>
<comment type="caution">
    <text evidence="1">The sequence shown here is derived from an EMBL/GenBank/DDBJ whole genome shotgun (WGS) entry which is preliminary data.</text>
</comment>
<keyword evidence="2" id="KW-1185">Reference proteome</keyword>
<name>A0ACB9ZGC6_9PEZI</name>
<organism evidence="1 2">
    <name type="scientific">Hypoxylon rubiginosum</name>
    <dbReference type="NCBI Taxonomy" id="110542"/>
    <lineage>
        <taxon>Eukaryota</taxon>
        <taxon>Fungi</taxon>
        <taxon>Dikarya</taxon>
        <taxon>Ascomycota</taxon>
        <taxon>Pezizomycotina</taxon>
        <taxon>Sordariomycetes</taxon>
        <taxon>Xylariomycetidae</taxon>
        <taxon>Xylariales</taxon>
        <taxon>Hypoxylaceae</taxon>
        <taxon>Hypoxylon</taxon>
    </lineage>
</organism>